<proteinExistence type="predicted"/>
<protein>
    <submittedName>
        <fullName evidence="2">Uncharacterized protein</fullName>
    </submittedName>
</protein>
<evidence type="ECO:0000313" key="3">
    <source>
        <dbReference type="Proteomes" id="UP000046067"/>
    </source>
</evidence>
<evidence type="ECO:0000256" key="1">
    <source>
        <dbReference type="SAM" id="MobiDB-lite"/>
    </source>
</evidence>
<dbReference type="AlphaFoldDB" id="A0A655UMY7"/>
<gene>
    <name evidence="2" type="ORF">ERS013201_00175</name>
</gene>
<reference evidence="2 3" key="1">
    <citation type="submission" date="2015-07" db="EMBL/GenBank/DDBJ databases">
        <authorList>
            <consortium name="Pathogen Informatics"/>
        </authorList>
    </citation>
    <scope>NUCLEOTIDE SEQUENCE [LARGE SCALE GENOMIC DNA]</scope>
    <source>
        <strain evidence="2 3">A325</strain>
    </source>
</reference>
<dbReference type="EMBL" id="CWQJ01000001">
    <property type="protein sequence ID" value="CSB53624.1"/>
    <property type="molecule type" value="Genomic_DNA"/>
</dbReference>
<organism evidence="2 3">
    <name type="scientific">Vibrio cholerae</name>
    <dbReference type="NCBI Taxonomy" id="666"/>
    <lineage>
        <taxon>Bacteria</taxon>
        <taxon>Pseudomonadati</taxon>
        <taxon>Pseudomonadota</taxon>
        <taxon>Gammaproteobacteria</taxon>
        <taxon>Vibrionales</taxon>
        <taxon>Vibrionaceae</taxon>
        <taxon>Vibrio</taxon>
    </lineage>
</organism>
<feature type="region of interest" description="Disordered" evidence="1">
    <location>
        <begin position="66"/>
        <end position="85"/>
    </location>
</feature>
<feature type="compositionally biased region" description="Polar residues" evidence="1">
    <location>
        <begin position="67"/>
        <end position="85"/>
    </location>
</feature>
<evidence type="ECO:0000313" key="2">
    <source>
        <dbReference type="EMBL" id="CSB53624.1"/>
    </source>
</evidence>
<accession>A0A655UMY7</accession>
<sequence length="100" mass="10777">MVFTALITGSRFSLACLDIAMPKNRQKTKICRMFASFSDWKTLVGIIPMMVAQKVGSSPCAAYSEENMLSTPETSTPTPGWNSSPMINARATAAAEVIAK</sequence>
<dbReference type="Proteomes" id="UP000046067">
    <property type="component" value="Unassembled WGS sequence"/>
</dbReference>
<name>A0A655UMY7_VIBCL</name>